<dbReference type="PANTHER" id="PTHR35836:SF1">
    <property type="entry name" value="VCBS REPEAT-CONTAINING PROTEIN"/>
    <property type="match status" value="1"/>
</dbReference>
<evidence type="ECO:0008006" key="4">
    <source>
        <dbReference type="Google" id="ProtNLM"/>
    </source>
</evidence>
<dbReference type="InterPro" id="IPR028994">
    <property type="entry name" value="Integrin_alpha_N"/>
</dbReference>
<dbReference type="SUPFAM" id="SSF69318">
    <property type="entry name" value="Integrin alpha N-terminal domain"/>
    <property type="match status" value="1"/>
</dbReference>
<proteinExistence type="predicted"/>
<evidence type="ECO:0000313" key="2">
    <source>
        <dbReference type="EMBL" id="OWF40374.1"/>
    </source>
</evidence>
<comment type="caution">
    <text evidence="2">The sequence shown here is derived from an EMBL/GenBank/DDBJ whole genome shotgun (WGS) entry which is preliminary data.</text>
</comment>
<dbReference type="OrthoDB" id="10022113at2759"/>
<reference evidence="2 3" key="1">
    <citation type="journal article" date="2017" name="Nat. Ecol. Evol.">
        <title>Scallop genome provides insights into evolution of bilaterian karyotype and development.</title>
        <authorList>
            <person name="Wang S."/>
            <person name="Zhang J."/>
            <person name="Jiao W."/>
            <person name="Li J."/>
            <person name="Xun X."/>
            <person name="Sun Y."/>
            <person name="Guo X."/>
            <person name="Huan P."/>
            <person name="Dong B."/>
            <person name="Zhang L."/>
            <person name="Hu X."/>
            <person name="Sun X."/>
            <person name="Wang J."/>
            <person name="Zhao C."/>
            <person name="Wang Y."/>
            <person name="Wang D."/>
            <person name="Huang X."/>
            <person name="Wang R."/>
            <person name="Lv J."/>
            <person name="Li Y."/>
            <person name="Zhang Z."/>
            <person name="Liu B."/>
            <person name="Lu W."/>
            <person name="Hui Y."/>
            <person name="Liang J."/>
            <person name="Zhou Z."/>
            <person name="Hou R."/>
            <person name="Li X."/>
            <person name="Liu Y."/>
            <person name="Li H."/>
            <person name="Ning X."/>
            <person name="Lin Y."/>
            <person name="Zhao L."/>
            <person name="Xing Q."/>
            <person name="Dou J."/>
            <person name="Li Y."/>
            <person name="Mao J."/>
            <person name="Guo H."/>
            <person name="Dou H."/>
            <person name="Li T."/>
            <person name="Mu C."/>
            <person name="Jiang W."/>
            <person name="Fu Q."/>
            <person name="Fu X."/>
            <person name="Miao Y."/>
            <person name="Liu J."/>
            <person name="Yu Q."/>
            <person name="Li R."/>
            <person name="Liao H."/>
            <person name="Li X."/>
            <person name="Kong Y."/>
            <person name="Jiang Z."/>
            <person name="Chourrout D."/>
            <person name="Li R."/>
            <person name="Bao Z."/>
        </authorList>
    </citation>
    <scope>NUCLEOTIDE SEQUENCE [LARGE SCALE GENOMIC DNA]</scope>
    <source>
        <strain evidence="2 3">PY_sf001</strain>
    </source>
</reference>
<dbReference type="AlphaFoldDB" id="A0A210PV83"/>
<name>A0A210PV83_MIZYE</name>
<gene>
    <name evidence="2" type="ORF">KP79_PYT18085</name>
</gene>
<accession>A0A210PV83</accession>
<protein>
    <recommendedName>
        <fullName evidence="4">T-cell immunomodulatory protein</fullName>
    </recommendedName>
</protein>
<evidence type="ECO:0000313" key="3">
    <source>
        <dbReference type="Proteomes" id="UP000242188"/>
    </source>
</evidence>
<keyword evidence="3" id="KW-1185">Reference proteome</keyword>
<feature type="region of interest" description="Disordered" evidence="1">
    <location>
        <begin position="232"/>
        <end position="261"/>
    </location>
</feature>
<organism evidence="2 3">
    <name type="scientific">Mizuhopecten yessoensis</name>
    <name type="common">Japanese scallop</name>
    <name type="synonym">Patinopecten yessoensis</name>
    <dbReference type="NCBI Taxonomy" id="6573"/>
    <lineage>
        <taxon>Eukaryota</taxon>
        <taxon>Metazoa</taxon>
        <taxon>Spiralia</taxon>
        <taxon>Lophotrochozoa</taxon>
        <taxon>Mollusca</taxon>
        <taxon>Bivalvia</taxon>
        <taxon>Autobranchia</taxon>
        <taxon>Pteriomorphia</taxon>
        <taxon>Pectinida</taxon>
        <taxon>Pectinoidea</taxon>
        <taxon>Pectinidae</taxon>
        <taxon>Mizuhopecten</taxon>
    </lineage>
</organism>
<evidence type="ECO:0000256" key="1">
    <source>
        <dbReference type="SAM" id="MobiDB-lite"/>
    </source>
</evidence>
<dbReference type="EMBL" id="NEDP02005470">
    <property type="protein sequence ID" value="OWF40374.1"/>
    <property type="molecule type" value="Genomic_DNA"/>
</dbReference>
<dbReference type="PANTHER" id="PTHR35836">
    <property type="entry name" value="VCBS REPEAT-CONTAINING PROTEIN"/>
    <property type="match status" value="1"/>
</dbReference>
<sequence>MQVQRDPKFNLTNITIKEHVFGRRMVAIPQGFLVPFKNDGSISLMDISVPTPKGPYKLTDDSSGKWFYHRVIWKDMDADGDDDAVTCRAREPVIGSDKEFELLWLENQGRLDSPWTPHVIAHGPDIFMRNATLMTPSGPKDCIITAQYFTQSLSVYWTDNITHSWTNLSQVHSRVIDNSIGGVFEVEVVDLNGDGKLDLLVTENGEIGALYGFEIPVDFRTDNFTRHTIAQGFGPRKSGTGKGAPGSPAAVFPNTNDTQKKKPSILLSGDDEGTAYYIEPVSDDASLWTYNITTFLQASDGTVGQLSFADADGDGYQEVFVPSYSTNELYVYTFHP</sequence>
<dbReference type="Proteomes" id="UP000242188">
    <property type="component" value="Unassembled WGS sequence"/>
</dbReference>
<dbReference type="Gene3D" id="2.130.10.130">
    <property type="entry name" value="Integrin alpha, N-terminal"/>
    <property type="match status" value="1"/>
</dbReference>